<evidence type="ECO:0000256" key="5">
    <source>
        <dbReference type="ARBA" id="ARBA00023136"/>
    </source>
</evidence>
<feature type="transmembrane region" description="Helical" evidence="6">
    <location>
        <begin position="358"/>
        <end position="375"/>
    </location>
</feature>
<dbReference type="PANTHER" id="PTHR43124:SF3">
    <property type="entry name" value="CHLORAMPHENICOL EFFLUX PUMP RV0191"/>
    <property type="match status" value="1"/>
</dbReference>
<feature type="transmembrane region" description="Helical" evidence="6">
    <location>
        <begin position="160"/>
        <end position="182"/>
    </location>
</feature>
<gene>
    <name evidence="8" type="ORF">QF035_003465</name>
</gene>
<dbReference type="InterPro" id="IPR036259">
    <property type="entry name" value="MFS_trans_sf"/>
</dbReference>
<feature type="transmembrane region" description="Helical" evidence="6">
    <location>
        <begin position="69"/>
        <end position="87"/>
    </location>
</feature>
<evidence type="ECO:0000256" key="6">
    <source>
        <dbReference type="SAM" id="Phobius"/>
    </source>
</evidence>
<dbReference type="Pfam" id="PF07690">
    <property type="entry name" value="MFS_1"/>
    <property type="match status" value="1"/>
</dbReference>
<feature type="transmembrane region" description="Helical" evidence="6">
    <location>
        <begin position="132"/>
        <end position="154"/>
    </location>
</feature>
<sequence length="413" mass="41163">MPFGLYLLGLAVFAQGTSEFMLSGLVPDIAREMGVSVPAAGALTSAFAAGMVVGAPLMAVLARRWSRRAALLGFLGAFLVVHVVGAVTDSFTVLLVTRVVGALANAGFLAVAVVTAVAMVDADAKGRAMSVLLGGVTVACVAGVPGGAVLGQLWGWRAAFWAVVVLSVPALFAIVRSVPGGVPEAARASVRGEVRALRAPRLQVALLLGALVNGATFCTFTYLAPLITSVARLGEAWVPLVLALFGCGSFVGVAVAGRIADARPGRVLVGGGVALLVGWAFLGLTAGNPVAAVVLAFVQGVLSFGVGSTLISRVLYEAAGAPTLAGGFATAAFNVGGALGPWLGGLAIGAGLGYRSPVWVSVVLVGLALMVGGAARRTGALTVRVSGGAHADGAYADGVRSDDGGRPLGQPME</sequence>
<evidence type="ECO:0000259" key="7">
    <source>
        <dbReference type="PROSITE" id="PS50850"/>
    </source>
</evidence>
<dbReference type="EMBL" id="JAUSZI010000002">
    <property type="protein sequence ID" value="MDQ1025883.1"/>
    <property type="molecule type" value="Genomic_DNA"/>
</dbReference>
<proteinExistence type="predicted"/>
<feature type="domain" description="Major facilitator superfamily (MFS) profile" evidence="7">
    <location>
        <begin position="4"/>
        <end position="378"/>
    </location>
</feature>
<dbReference type="InterPro" id="IPR011701">
    <property type="entry name" value="MFS"/>
</dbReference>
<feature type="transmembrane region" description="Helical" evidence="6">
    <location>
        <begin position="99"/>
        <end position="120"/>
    </location>
</feature>
<feature type="transmembrane region" description="Helical" evidence="6">
    <location>
        <begin position="236"/>
        <end position="255"/>
    </location>
</feature>
<dbReference type="InterPro" id="IPR050189">
    <property type="entry name" value="MFS_Efflux_Transporters"/>
</dbReference>
<dbReference type="SUPFAM" id="SSF103473">
    <property type="entry name" value="MFS general substrate transporter"/>
    <property type="match status" value="1"/>
</dbReference>
<feature type="transmembrane region" description="Helical" evidence="6">
    <location>
        <begin position="267"/>
        <end position="284"/>
    </location>
</feature>
<organism evidence="8 9">
    <name type="scientific">Streptomyces umbrinus</name>
    <dbReference type="NCBI Taxonomy" id="67370"/>
    <lineage>
        <taxon>Bacteria</taxon>
        <taxon>Bacillati</taxon>
        <taxon>Actinomycetota</taxon>
        <taxon>Actinomycetes</taxon>
        <taxon>Kitasatosporales</taxon>
        <taxon>Streptomycetaceae</taxon>
        <taxon>Streptomyces</taxon>
        <taxon>Streptomyces phaeochromogenes group</taxon>
    </lineage>
</organism>
<feature type="transmembrane region" description="Helical" evidence="6">
    <location>
        <begin position="290"/>
        <end position="316"/>
    </location>
</feature>
<dbReference type="InterPro" id="IPR020846">
    <property type="entry name" value="MFS_dom"/>
</dbReference>
<keyword evidence="2" id="KW-1003">Cell membrane</keyword>
<keyword evidence="4 6" id="KW-1133">Transmembrane helix</keyword>
<evidence type="ECO:0000256" key="1">
    <source>
        <dbReference type="ARBA" id="ARBA00004651"/>
    </source>
</evidence>
<comment type="subcellular location">
    <subcellularLocation>
        <location evidence="1">Cell membrane</location>
        <topology evidence="1">Multi-pass membrane protein</topology>
    </subcellularLocation>
</comment>
<evidence type="ECO:0000256" key="2">
    <source>
        <dbReference type="ARBA" id="ARBA00022475"/>
    </source>
</evidence>
<dbReference type="CDD" id="cd17324">
    <property type="entry name" value="MFS_NepI_like"/>
    <property type="match status" value="1"/>
</dbReference>
<feature type="transmembrane region" description="Helical" evidence="6">
    <location>
        <begin position="202"/>
        <end position="224"/>
    </location>
</feature>
<keyword evidence="3 6" id="KW-0812">Transmembrane</keyword>
<keyword evidence="5 6" id="KW-0472">Membrane</keyword>
<name>A0ABU0SQS3_9ACTN</name>
<evidence type="ECO:0000256" key="3">
    <source>
        <dbReference type="ARBA" id="ARBA00022692"/>
    </source>
</evidence>
<feature type="transmembrane region" description="Helical" evidence="6">
    <location>
        <begin position="328"/>
        <end position="352"/>
    </location>
</feature>
<dbReference type="PROSITE" id="PS50850">
    <property type="entry name" value="MFS"/>
    <property type="match status" value="1"/>
</dbReference>
<dbReference type="PANTHER" id="PTHR43124">
    <property type="entry name" value="PURINE EFFLUX PUMP PBUE"/>
    <property type="match status" value="1"/>
</dbReference>
<dbReference type="Gene3D" id="1.20.1250.20">
    <property type="entry name" value="MFS general substrate transporter like domains"/>
    <property type="match status" value="2"/>
</dbReference>
<dbReference type="NCBIfam" id="NF033135">
    <property type="entry name" value="cmx_cmrA"/>
    <property type="match status" value="1"/>
</dbReference>
<evidence type="ECO:0000313" key="8">
    <source>
        <dbReference type="EMBL" id="MDQ1025883.1"/>
    </source>
</evidence>
<feature type="transmembrane region" description="Helical" evidence="6">
    <location>
        <begin position="38"/>
        <end position="62"/>
    </location>
</feature>
<comment type="caution">
    <text evidence="8">The sequence shown here is derived from an EMBL/GenBank/DDBJ whole genome shotgun (WGS) entry which is preliminary data.</text>
</comment>
<keyword evidence="9" id="KW-1185">Reference proteome</keyword>
<evidence type="ECO:0000256" key="4">
    <source>
        <dbReference type="ARBA" id="ARBA00022989"/>
    </source>
</evidence>
<evidence type="ECO:0000313" key="9">
    <source>
        <dbReference type="Proteomes" id="UP001230328"/>
    </source>
</evidence>
<protein>
    <submittedName>
        <fullName evidence="8">DHA1 family chloramphenicol resistance protein-like MFS transporter</fullName>
    </submittedName>
</protein>
<accession>A0ABU0SQS3</accession>
<dbReference type="RefSeq" id="WP_307521187.1">
    <property type="nucleotide sequence ID" value="NZ_JAUSZI010000002.1"/>
</dbReference>
<dbReference type="Proteomes" id="UP001230328">
    <property type="component" value="Unassembled WGS sequence"/>
</dbReference>
<reference evidence="8 9" key="1">
    <citation type="submission" date="2023-07" db="EMBL/GenBank/DDBJ databases">
        <title>Comparative genomics of wheat-associated soil bacteria to identify genetic determinants of phenazine resistance.</title>
        <authorList>
            <person name="Mouncey N."/>
        </authorList>
    </citation>
    <scope>NUCLEOTIDE SEQUENCE [LARGE SCALE GENOMIC DNA]</scope>
    <source>
        <strain evidence="8 9">V2I4</strain>
    </source>
</reference>